<dbReference type="AlphaFoldDB" id="A0A195BHM5"/>
<accession>A0A195BHM5</accession>
<feature type="compositionally biased region" description="Polar residues" evidence="1">
    <location>
        <begin position="298"/>
        <end position="313"/>
    </location>
</feature>
<dbReference type="STRING" id="520822.A0A195BHM5"/>
<evidence type="ECO:0000313" key="2">
    <source>
        <dbReference type="EMBL" id="KYM83750.1"/>
    </source>
</evidence>
<organism evidence="2 3">
    <name type="scientific">Atta colombica</name>
    <dbReference type="NCBI Taxonomy" id="520822"/>
    <lineage>
        <taxon>Eukaryota</taxon>
        <taxon>Metazoa</taxon>
        <taxon>Ecdysozoa</taxon>
        <taxon>Arthropoda</taxon>
        <taxon>Hexapoda</taxon>
        <taxon>Insecta</taxon>
        <taxon>Pterygota</taxon>
        <taxon>Neoptera</taxon>
        <taxon>Endopterygota</taxon>
        <taxon>Hymenoptera</taxon>
        <taxon>Apocrita</taxon>
        <taxon>Aculeata</taxon>
        <taxon>Formicoidea</taxon>
        <taxon>Formicidae</taxon>
        <taxon>Myrmicinae</taxon>
        <taxon>Atta</taxon>
    </lineage>
</organism>
<feature type="compositionally biased region" description="Polar residues" evidence="1">
    <location>
        <begin position="190"/>
        <end position="213"/>
    </location>
</feature>
<protein>
    <submittedName>
        <fullName evidence="2">Uncharacterized protein</fullName>
    </submittedName>
</protein>
<feature type="non-terminal residue" evidence="2">
    <location>
        <position position="1"/>
    </location>
</feature>
<feature type="region of interest" description="Disordered" evidence="1">
    <location>
        <begin position="136"/>
        <end position="225"/>
    </location>
</feature>
<dbReference type="EMBL" id="KQ976480">
    <property type="protein sequence ID" value="KYM83750.1"/>
    <property type="molecule type" value="Genomic_DNA"/>
</dbReference>
<dbReference type="Proteomes" id="UP000078540">
    <property type="component" value="Unassembled WGS sequence"/>
</dbReference>
<gene>
    <name evidence="2" type="ORF">ALC53_05797</name>
</gene>
<reference evidence="2 3" key="1">
    <citation type="submission" date="2015-09" db="EMBL/GenBank/DDBJ databases">
        <title>Atta colombica WGS genome.</title>
        <authorList>
            <person name="Nygaard S."/>
            <person name="Hu H."/>
            <person name="Boomsma J."/>
            <person name="Zhang G."/>
        </authorList>
    </citation>
    <scope>NUCLEOTIDE SEQUENCE [LARGE SCALE GENOMIC DNA]</scope>
    <source>
        <strain evidence="2">Treedump-2</strain>
        <tissue evidence="2">Whole body</tissue>
    </source>
</reference>
<feature type="compositionally biased region" description="Basic and acidic residues" evidence="1">
    <location>
        <begin position="176"/>
        <end position="186"/>
    </location>
</feature>
<evidence type="ECO:0000313" key="3">
    <source>
        <dbReference type="Proteomes" id="UP000078540"/>
    </source>
</evidence>
<feature type="region of interest" description="Disordered" evidence="1">
    <location>
        <begin position="282"/>
        <end position="332"/>
    </location>
</feature>
<name>A0A195BHM5_9HYME</name>
<sequence length="353" mass="39650">LLQVLSRHGYNDLPRDARIFLNTPIPSTHDIKIFSKDQYVHYGLLKANLNIDGLPISKSSKSQLYIGNMEWRIWVENMEWKRGDEIKVLFKLRYDNLEEKTKYWLGIEEGGCLFCGESEDMSKICLEHYVKECEETRGDPTSRRAKRSQTGTRSPLFPSPRRTSPEAGAPRPSMSAKEKCGEEAYKKLPANSNDPISIRTRQATSVPVENSEGTTRRERISPHPSHKGIKLILIFSSDEGTPYQSGGVGRLQLRRNKATGPSPTMTFREGVVIRVRRLTSAPVEKSGCTPDSSGPDIAQSNRQLAGGLNTNRNQAEKMPPARLPVSGHQRQSIGELRRNSNIYFICDVATPAR</sequence>
<keyword evidence="3" id="KW-1185">Reference proteome</keyword>
<evidence type="ECO:0000256" key="1">
    <source>
        <dbReference type="SAM" id="MobiDB-lite"/>
    </source>
</evidence>
<proteinExistence type="predicted"/>